<evidence type="ECO:0000313" key="3">
    <source>
        <dbReference type="EMBL" id="MPC57047.1"/>
    </source>
</evidence>
<dbReference type="EMBL" id="VSRR010014462">
    <property type="protein sequence ID" value="MPC57047.1"/>
    <property type="molecule type" value="Genomic_DNA"/>
</dbReference>
<sequence>MLCAWRGRSWNVLEQGEMEGKYNPFMYPNSSLEHFSNYNDPDSTEPTDTRPSILITFQNSASYYTSYMGSGGTRGGGGHRRQNFDSPPEQLKQLKEHPIVIMNDYPSPAPVSVAVSTRKLNTEPSFQPFSGPPAPQGPPKPPGPPGPPVPNLPPSRRESLSTATLELPKRRRSSASPSIASRSSASPSVASRNRSPSTHSTQSRTLIPNNLPSTNEPPRRPHGSTRRFESSTLPRKMSARPPRNSQSMPILCGDVENENLEPPTPSPRPSVCSSAITNSQQGERRPLMSEHRSSSEMEDWTPPSQPKPNWLSLNLDNNDRKECRAQSSVYVAEIWPSLVCILTAVLMTLIVYILVSYFYYVPHPTTRNRIAPSLARPTPYPDPYPYPYPPPPPYDHYPPYQYPPPHVPSQP</sequence>
<feature type="compositionally biased region" description="Polar residues" evidence="1">
    <location>
        <begin position="198"/>
        <end position="216"/>
    </location>
</feature>
<keyword evidence="2" id="KW-0812">Transmembrane</keyword>
<evidence type="ECO:0000256" key="1">
    <source>
        <dbReference type="SAM" id="MobiDB-lite"/>
    </source>
</evidence>
<evidence type="ECO:0000313" key="4">
    <source>
        <dbReference type="Proteomes" id="UP000324222"/>
    </source>
</evidence>
<gene>
    <name evidence="3" type="ORF">E2C01_051019</name>
</gene>
<feature type="compositionally biased region" description="Pro residues" evidence="1">
    <location>
        <begin position="130"/>
        <end position="153"/>
    </location>
</feature>
<protein>
    <submittedName>
        <fullName evidence="3">Uncharacterized protein</fullName>
    </submittedName>
</protein>
<keyword evidence="4" id="KW-1185">Reference proteome</keyword>
<organism evidence="3 4">
    <name type="scientific">Portunus trituberculatus</name>
    <name type="common">Swimming crab</name>
    <name type="synonym">Neptunus trituberculatus</name>
    <dbReference type="NCBI Taxonomy" id="210409"/>
    <lineage>
        <taxon>Eukaryota</taxon>
        <taxon>Metazoa</taxon>
        <taxon>Ecdysozoa</taxon>
        <taxon>Arthropoda</taxon>
        <taxon>Crustacea</taxon>
        <taxon>Multicrustacea</taxon>
        <taxon>Malacostraca</taxon>
        <taxon>Eumalacostraca</taxon>
        <taxon>Eucarida</taxon>
        <taxon>Decapoda</taxon>
        <taxon>Pleocyemata</taxon>
        <taxon>Brachyura</taxon>
        <taxon>Eubrachyura</taxon>
        <taxon>Portunoidea</taxon>
        <taxon>Portunidae</taxon>
        <taxon>Portuninae</taxon>
        <taxon>Portunus</taxon>
    </lineage>
</organism>
<feature type="compositionally biased region" description="Low complexity" evidence="1">
    <location>
        <begin position="174"/>
        <end position="197"/>
    </location>
</feature>
<feature type="compositionally biased region" description="Basic and acidic residues" evidence="1">
    <location>
        <begin position="282"/>
        <end position="295"/>
    </location>
</feature>
<reference evidence="3 4" key="1">
    <citation type="submission" date="2019-05" db="EMBL/GenBank/DDBJ databases">
        <title>Another draft genome of Portunus trituberculatus and its Hox gene families provides insights of decapod evolution.</title>
        <authorList>
            <person name="Jeong J.-H."/>
            <person name="Song I."/>
            <person name="Kim S."/>
            <person name="Choi T."/>
            <person name="Kim D."/>
            <person name="Ryu S."/>
            <person name="Kim W."/>
        </authorList>
    </citation>
    <scope>NUCLEOTIDE SEQUENCE [LARGE SCALE GENOMIC DNA]</scope>
    <source>
        <tissue evidence="3">Muscle</tissue>
    </source>
</reference>
<dbReference type="AlphaFoldDB" id="A0A5B7GIF3"/>
<proteinExistence type="predicted"/>
<name>A0A5B7GIF3_PORTR</name>
<evidence type="ECO:0000256" key="2">
    <source>
        <dbReference type="SAM" id="Phobius"/>
    </source>
</evidence>
<feature type="region of interest" description="Disordered" evidence="1">
    <location>
        <begin position="122"/>
        <end position="308"/>
    </location>
</feature>
<accession>A0A5B7GIF3</accession>
<dbReference type="Proteomes" id="UP000324222">
    <property type="component" value="Unassembled WGS sequence"/>
</dbReference>
<keyword evidence="2" id="KW-1133">Transmembrane helix</keyword>
<keyword evidence="2" id="KW-0472">Membrane</keyword>
<feature type="compositionally biased region" description="Polar residues" evidence="1">
    <location>
        <begin position="271"/>
        <end position="281"/>
    </location>
</feature>
<feature type="transmembrane region" description="Helical" evidence="2">
    <location>
        <begin position="334"/>
        <end position="360"/>
    </location>
</feature>
<feature type="region of interest" description="Disordered" evidence="1">
    <location>
        <begin position="386"/>
        <end position="411"/>
    </location>
</feature>
<comment type="caution">
    <text evidence="3">The sequence shown here is derived from an EMBL/GenBank/DDBJ whole genome shotgun (WGS) entry which is preliminary data.</text>
</comment>